<organism evidence="2 3">
    <name type="scientific">Allofranklinella schreckenbergeri</name>
    <dbReference type="NCBI Taxonomy" id="1076744"/>
    <lineage>
        <taxon>Bacteria</taxon>
        <taxon>Pseudomonadati</taxon>
        <taxon>Pseudomonadota</taxon>
        <taxon>Betaproteobacteria</taxon>
        <taxon>Burkholderiales</taxon>
        <taxon>Comamonadaceae</taxon>
        <taxon>Allofranklinella</taxon>
    </lineage>
</organism>
<evidence type="ECO:0000313" key="3">
    <source>
        <dbReference type="Proteomes" id="UP000267521"/>
    </source>
</evidence>
<proteinExistence type="predicted"/>
<reference evidence="2 3" key="1">
    <citation type="submission" date="2018-10" db="EMBL/GenBank/DDBJ databases">
        <title>Comamonadaceae CDC group NO-1 genome sequencing and assembly.</title>
        <authorList>
            <person name="Bernier A.-M."/>
            <person name="Bernard K."/>
        </authorList>
    </citation>
    <scope>NUCLEOTIDE SEQUENCE [LARGE SCALE GENOMIC DNA]</scope>
    <source>
        <strain evidence="2 3">NML970147</strain>
    </source>
</reference>
<keyword evidence="1" id="KW-0812">Transmembrane</keyword>
<feature type="transmembrane region" description="Helical" evidence="1">
    <location>
        <begin position="12"/>
        <end position="33"/>
    </location>
</feature>
<keyword evidence="1" id="KW-1133">Transmembrane helix</keyword>
<accession>A0A3M6Q8Y4</accession>
<gene>
    <name evidence="2" type="ORF">EBQ26_06380</name>
</gene>
<comment type="caution">
    <text evidence="2">The sequence shown here is derived from an EMBL/GenBank/DDBJ whole genome shotgun (WGS) entry which is preliminary data.</text>
</comment>
<evidence type="ECO:0000256" key="1">
    <source>
        <dbReference type="SAM" id="Phobius"/>
    </source>
</evidence>
<keyword evidence="1" id="KW-0472">Membrane</keyword>
<dbReference type="AlphaFoldDB" id="A0A3M6Q8Y4"/>
<sequence length="79" mass="7975">MPKQGDFFSFDGQGLGAGGALGLFGVVFGARFCRAARAPALALIPRAAGRLQTETMVHCLPIARLGAARAHAGPGLAIG</sequence>
<name>A0A3M6Q8Y4_9BURK</name>
<dbReference type="Proteomes" id="UP000267521">
    <property type="component" value="Unassembled WGS sequence"/>
</dbReference>
<evidence type="ECO:0000313" key="2">
    <source>
        <dbReference type="EMBL" id="RMW98921.1"/>
    </source>
</evidence>
<protein>
    <submittedName>
        <fullName evidence="2">Uncharacterized protein</fullName>
    </submittedName>
</protein>
<dbReference type="EMBL" id="RDQM01000006">
    <property type="protein sequence ID" value="RMW98921.1"/>
    <property type="molecule type" value="Genomic_DNA"/>
</dbReference>